<dbReference type="PANTHER" id="PTHR43386">
    <property type="entry name" value="OLIGOPEPTIDE TRANSPORT SYSTEM PERMEASE PROTEIN APPC"/>
    <property type="match status" value="1"/>
</dbReference>
<feature type="transmembrane region" description="Helical" evidence="7">
    <location>
        <begin position="136"/>
        <end position="159"/>
    </location>
</feature>
<dbReference type="InterPro" id="IPR050366">
    <property type="entry name" value="BP-dependent_transpt_permease"/>
</dbReference>
<protein>
    <submittedName>
        <fullName evidence="9">Unannotated protein</fullName>
    </submittedName>
</protein>
<evidence type="ECO:0000256" key="2">
    <source>
        <dbReference type="ARBA" id="ARBA00022448"/>
    </source>
</evidence>
<gene>
    <name evidence="9" type="ORF">UFOPK1689_00752</name>
</gene>
<dbReference type="SUPFAM" id="SSF161098">
    <property type="entry name" value="MetI-like"/>
    <property type="match status" value="1"/>
</dbReference>
<reference evidence="9" key="1">
    <citation type="submission" date="2020-05" db="EMBL/GenBank/DDBJ databases">
        <authorList>
            <person name="Chiriac C."/>
            <person name="Salcher M."/>
            <person name="Ghai R."/>
            <person name="Kavagutti S V."/>
        </authorList>
    </citation>
    <scope>NUCLEOTIDE SEQUENCE</scope>
</reference>
<proteinExistence type="predicted"/>
<accession>A0A6J6E893</accession>
<keyword evidence="3" id="KW-1003">Cell membrane</keyword>
<feature type="transmembrane region" description="Helical" evidence="7">
    <location>
        <begin position="256"/>
        <end position="275"/>
    </location>
</feature>
<evidence type="ECO:0000259" key="8">
    <source>
        <dbReference type="PROSITE" id="PS50928"/>
    </source>
</evidence>
<dbReference type="Gene3D" id="1.10.3720.10">
    <property type="entry name" value="MetI-like"/>
    <property type="match status" value="1"/>
</dbReference>
<keyword evidence="6 7" id="KW-0472">Membrane</keyword>
<feature type="transmembrane region" description="Helical" evidence="7">
    <location>
        <begin position="26"/>
        <end position="49"/>
    </location>
</feature>
<dbReference type="InterPro" id="IPR025966">
    <property type="entry name" value="OppC_N"/>
</dbReference>
<evidence type="ECO:0000256" key="3">
    <source>
        <dbReference type="ARBA" id="ARBA00022475"/>
    </source>
</evidence>
<keyword evidence="2" id="KW-0813">Transport</keyword>
<dbReference type="InterPro" id="IPR035906">
    <property type="entry name" value="MetI-like_sf"/>
</dbReference>
<dbReference type="EMBL" id="CAEZTN010000021">
    <property type="protein sequence ID" value="CAB4572387.1"/>
    <property type="molecule type" value="Genomic_DNA"/>
</dbReference>
<keyword evidence="5 7" id="KW-1133">Transmembrane helix</keyword>
<evidence type="ECO:0000256" key="7">
    <source>
        <dbReference type="SAM" id="Phobius"/>
    </source>
</evidence>
<dbReference type="Pfam" id="PF00528">
    <property type="entry name" value="BPD_transp_1"/>
    <property type="match status" value="1"/>
</dbReference>
<keyword evidence="4 7" id="KW-0812">Transmembrane</keyword>
<organism evidence="9">
    <name type="scientific">freshwater metagenome</name>
    <dbReference type="NCBI Taxonomy" id="449393"/>
    <lineage>
        <taxon>unclassified sequences</taxon>
        <taxon>metagenomes</taxon>
        <taxon>ecological metagenomes</taxon>
    </lineage>
</organism>
<sequence length="292" mass="31486">MQKKMQKKMKPKSQFRTLIGLTFRQGYARIGGAIVLGILFIAVFGPLFAPYTFDEFVDAPNAPRSDTLMLGADYFGRDVYSRFLSGGRSIIGLSFISTVLGVGLGLLIGLFAASAKKRTDGLIMRVNDILLAFPQIVFVLLVVSGFGTSVFLIAVTVGFTHAPRTARIIRAAAAEVMERDFIKAAIAVGEKRQRIIISELLPNVTSPLLVEFGLRMTYSIGLVAAVSFLGLGLQPPAADWGLMINENRGSLTVQPWGVLAPIAAIALFTIGVNFITDSFAKVAIGIDRKGKE</sequence>
<dbReference type="InterPro" id="IPR000515">
    <property type="entry name" value="MetI-like"/>
</dbReference>
<evidence type="ECO:0000256" key="4">
    <source>
        <dbReference type="ARBA" id="ARBA00022692"/>
    </source>
</evidence>
<evidence type="ECO:0000256" key="6">
    <source>
        <dbReference type="ARBA" id="ARBA00023136"/>
    </source>
</evidence>
<evidence type="ECO:0000313" key="9">
    <source>
        <dbReference type="EMBL" id="CAB4572387.1"/>
    </source>
</evidence>
<comment type="subcellular location">
    <subcellularLocation>
        <location evidence="1">Cell membrane</location>
        <topology evidence="1">Multi-pass membrane protein</topology>
    </subcellularLocation>
</comment>
<dbReference type="CDD" id="cd06261">
    <property type="entry name" value="TM_PBP2"/>
    <property type="match status" value="1"/>
</dbReference>
<dbReference type="GO" id="GO:0055085">
    <property type="term" value="P:transmembrane transport"/>
    <property type="evidence" value="ECO:0007669"/>
    <property type="project" value="InterPro"/>
</dbReference>
<feature type="transmembrane region" description="Helical" evidence="7">
    <location>
        <begin position="90"/>
        <end position="115"/>
    </location>
</feature>
<name>A0A6J6E893_9ZZZZ</name>
<evidence type="ECO:0000256" key="5">
    <source>
        <dbReference type="ARBA" id="ARBA00022989"/>
    </source>
</evidence>
<dbReference type="Pfam" id="PF12911">
    <property type="entry name" value="OppC_N"/>
    <property type="match status" value="1"/>
</dbReference>
<dbReference type="PANTHER" id="PTHR43386:SF25">
    <property type="entry name" value="PEPTIDE ABC TRANSPORTER PERMEASE PROTEIN"/>
    <property type="match status" value="1"/>
</dbReference>
<evidence type="ECO:0000256" key="1">
    <source>
        <dbReference type="ARBA" id="ARBA00004651"/>
    </source>
</evidence>
<dbReference type="AlphaFoldDB" id="A0A6J6E893"/>
<dbReference type="PROSITE" id="PS50928">
    <property type="entry name" value="ABC_TM1"/>
    <property type="match status" value="1"/>
</dbReference>
<dbReference type="GO" id="GO:0005886">
    <property type="term" value="C:plasma membrane"/>
    <property type="evidence" value="ECO:0007669"/>
    <property type="project" value="UniProtKB-SubCell"/>
</dbReference>
<feature type="domain" description="ABC transmembrane type-1" evidence="8">
    <location>
        <begin position="87"/>
        <end position="276"/>
    </location>
</feature>